<reference evidence="2" key="1">
    <citation type="submission" date="2024-05" db="EMBL/GenBank/DDBJ databases">
        <authorList>
            <person name="Kim S."/>
            <person name="Heo J."/>
            <person name="Choi H."/>
            <person name="Choi Y."/>
            <person name="Kwon S.-W."/>
            <person name="Kim Y."/>
        </authorList>
    </citation>
    <scope>NUCLEOTIDE SEQUENCE</scope>
    <source>
        <strain evidence="2">KACC 23698</strain>
    </source>
</reference>
<feature type="transmembrane region" description="Helical" evidence="1">
    <location>
        <begin position="100"/>
        <end position="121"/>
    </location>
</feature>
<feature type="transmembrane region" description="Helical" evidence="1">
    <location>
        <begin position="188"/>
        <end position="207"/>
    </location>
</feature>
<gene>
    <name evidence="2" type="ORF">ABEG18_17515</name>
</gene>
<evidence type="ECO:0000256" key="1">
    <source>
        <dbReference type="SAM" id="Phobius"/>
    </source>
</evidence>
<keyword evidence="1" id="KW-0472">Membrane</keyword>
<dbReference type="EMBL" id="CP157484">
    <property type="protein sequence ID" value="XBO37513.1"/>
    <property type="molecule type" value="Genomic_DNA"/>
</dbReference>
<keyword evidence="1" id="KW-0812">Transmembrane</keyword>
<sequence>MTMDTTLRHGPASVIPDRRTLAWLFVGGFLGLMAWEVWARLITAWVLGGPLEPAELVISLVRTWTGYELGRLPAEAAHYAIGIFGYPILYYVVSRFLRNWAVTLDIGVWAIFTAYSAMLAFTGQLTAGVALFWVVVSAVTATRLINPNGLVADCLSWGSFTWFNALGVMAPLAGLPFLLVAWGGGLSFMSYVGHVVFGFVAALVFELKAGRRA</sequence>
<evidence type="ECO:0000313" key="2">
    <source>
        <dbReference type="EMBL" id="XBO37513.1"/>
    </source>
</evidence>
<feature type="transmembrane region" description="Helical" evidence="1">
    <location>
        <begin position="76"/>
        <end position="93"/>
    </location>
</feature>
<proteinExistence type="predicted"/>
<feature type="transmembrane region" description="Helical" evidence="1">
    <location>
        <begin position="127"/>
        <end position="145"/>
    </location>
</feature>
<dbReference type="RefSeq" id="WP_406854336.1">
    <property type="nucleotide sequence ID" value="NZ_CP157484.1"/>
</dbReference>
<organism evidence="2">
    <name type="scientific">Alsobacter sp. KACC 23698</name>
    <dbReference type="NCBI Taxonomy" id="3149229"/>
    <lineage>
        <taxon>Bacteria</taxon>
        <taxon>Pseudomonadati</taxon>
        <taxon>Pseudomonadota</taxon>
        <taxon>Alphaproteobacteria</taxon>
        <taxon>Hyphomicrobiales</taxon>
        <taxon>Alsobacteraceae</taxon>
        <taxon>Alsobacter</taxon>
    </lineage>
</organism>
<feature type="transmembrane region" description="Helical" evidence="1">
    <location>
        <begin position="157"/>
        <end position="182"/>
    </location>
</feature>
<accession>A0AAU7JAZ2</accession>
<name>A0AAU7JAZ2_9HYPH</name>
<feature type="transmembrane region" description="Helical" evidence="1">
    <location>
        <begin position="21"/>
        <end position="47"/>
    </location>
</feature>
<dbReference type="AlphaFoldDB" id="A0AAU7JAZ2"/>
<keyword evidence="1" id="KW-1133">Transmembrane helix</keyword>
<protein>
    <submittedName>
        <fullName evidence="2">Uncharacterized protein</fullName>
    </submittedName>
</protein>